<proteinExistence type="predicted"/>
<sequence>MSTIEFHNSGGAVTLLKFFTLFMMFPRMAHTGFSRLREGQNKMASKAVVQRWDAKPTRPEKSILSHVAFRTIILALSFILADFVEPANRLNLFKPPSPIFMMPVYFARSQYRFFRYCETGDKDDVAFRANRSPSSPPNDLLVDR</sequence>
<accession>A0A085NPM9</accession>
<evidence type="ECO:0000313" key="1">
    <source>
        <dbReference type="EMBL" id="KFD71425.1"/>
    </source>
</evidence>
<dbReference type="EMBL" id="KL367482">
    <property type="protein sequence ID" value="KFD71425.1"/>
    <property type="molecule type" value="Genomic_DNA"/>
</dbReference>
<name>A0A085NPM9_9BILA</name>
<dbReference type="AlphaFoldDB" id="A0A085NPM9"/>
<reference evidence="1" key="1">
    <citation type="journal article" date="2014" name="Nat. Genet.">
        <title>Genome and transcriptome of the porcine whipworm Trichuris suis.</title>
        <authorList>
            <person name="Jex A.R."/>
            <person name="Nejsum P."/>
            <person name="Schwarz E.M."/>
            <person name="Hu L."/>
            <person name="Young N.D."/>
            <person name="Hall R.S."/>
            <person name="Korhonen P.K."/>
            <person name="Liao S."/>
            <person name="Thamsborg S."/>
            <person name="Xia J."/>
            <person name="Xu P."/>
            <person name="Wang S."/>
            <person name="Scheerlinck J.P."/>
            <person name="Hofmann A."/>
            <person name="Sternberg P.W."/>
            <person name="Wang J."/>
            <person name="Gasser R.B."/>
        </authorList>
    </citation>
    <scope>NUCLEOTIDE SEQUENCE [LARGE SCALE GENOMIC DNA]</scope>
    <source>
        <strain evidence="1">DCEP-RM93F</strain>
    </source>
</reference>
<protein>
    <submittedName>
        <fullName evidence="1">Uncharacterized protein</fullName>
    </submittedName>
</protein>
<dbReference type="Proteomes" id="UP000030758">
    <property type="component" value="Unassembled WGS sequence"/>
</dbReference>
<organism evidence="1">
    <name type="scientific">Trichuris suis</name>
    <name type="common">pig whipworm</name>
    <dbReference type="NCBI Taxonomy" id="68888"/>
    <lineage>
        <taxon>Eukaryota</taxon>
        <taxon>Metazoa</taxon>
        <taxon>Ecdysozoa</taxon>
        <taxon>Nematoda</taxon>
        <taxon>Enoplea</taxon>
        <taxon>Dorylaimia</taxon>
        <taxon>Trichinellida</taxon>
        <taxon>Trichuridae</taxon>
        <taxon>Trichuris</taxon>
    </lineage>
</organism>
<gene>
    <name evidence="1" type="ORF">M514_16357</name>
</gene>